<evidence type="ECO:0000256" key="4">
    <source>
        <dbReference type="ARBA" id="ARBA00022679"/>
    </source>
</evidence>
<dbReference type="InterPro" id="IPR022998">
    <property type="entry name" value="ThiamineP_synth_TenI"/>
</dbReference>
<comment type="pathway">
    <text evidence="2">Cofactor biosynthesis; thiamine diphosphate biosynthesis; thiamine phosphate from 4-amino-2-methyl-5-diphosphomethylpyrimidine and 4-methyl-5-(2-phosphoethyl)-thiazole: step 1/1.</text>
</comment>
<dbReference type="GO" id="GO:0004789">
    <property type="term" value="F:thiamine-phosphate diphosphorylase activity"/>
    <property type="evidence" value="ECO:0007669"/>
    <property type="project" value="UniProtKB-EC"/>
</dbReference>
<comment type="catalytic activity">
    <reaction evidence="10">
        <text>2-[(2R,5Z)-2-carboxy-4-methylthiazol-5(2H)-ylidene]ethyl phosphate + 4-amino-2-methyl-5-(diphosphooxymethyl)pyrimidine + 2 H(+) = thiamine phosphate + CO2 + diphosphate</text>
        <dbReference type="Rhea" id="RHEA:47844"/>
        <dbReference type="ChEBI" id="CHEBI:15378"/>
        <dbReference type="ChEBI" id="CHEBI:16526"/>
        <dbReference type="ChEBI" id="CHEBI:33019"/>
        <dbReference type="ChEBI" id="CHEBI:37575"/>
        <dbReference type="ChEBI" id="CHEBI:57841"/>
        <dbReference type="ChEBI" id="CHEBI:62899"/>
        <dbReference type="EC" id="2.5.1.3"/>
    </reaction>
</comment>
<evidence type="ECO:0000256" key="1">
    <source>
        <dbReference type="ARBA" id="ARBA00001946"/>
    </source>
</evidence>
<dbReference type="EC" id="2.5.1.3" evidence="3"/>
<name>A0A644YSF3_9ZZZZ</name>
<dbReference type="PANTHER" id="PTHR20857">
    <property type="entry name" value="THIAMINE-PHOSPHATE PYROPHOSPHORYLASE"/>
    <property type="match status" value="1"/>
</dbReference>
<keyword evidence="6" id="KW-0460">Magnesium</keyword>
<comment type="catalytic activity">
    <reaction evidence="8">
        <text>4-methyl-5-(2-phosphooxyethyl)-thiazole + 4-amino-2-methyl-5-(diphosphooxymethyl)pyrimidine + H(+) = thiamine phosphate + diphosphate</text>
        <dbReference type="Rhea" id="RHEA:22328"/>
        <dbReference type="ChEBI" id="CHEBI:15378"/>
        <dbReference type="ChEBI" id="CHEBI:33019"/>
        <dbReference type="ChEBI" id="CHEBI:37575"/>
        <dbReference type="ChEBI" id="CHEBI:57841"/>
        <dbReference type="ChEBI" id="CHEBI:58296"/>
        <dbReference type="EC" id="2.5.1.3"/>
    </reaction>
</comment>
<dbReference type="PANTHER" id="PTHR20857:SF15">
    <property type="entry name" value="THIAMINE-PHOSPHATE SYNTHASE"/>
    <property type="match status" value="1"/>
</dbReference>
<dbReference type="GO" id="GO:0005737">
    <property type="term" value="C:cytoplasm"/>
    <property type="evidence" value="ECO:0007669"/>
    <property type="project" value="TreeGrafter"/>
</dbReference>
<dbReference type="AlphaFoldDB" id="A0A644YSF3"/>
<dbReference type="GO" id="GO:0046872">
    <property type="term" value="F:metal ion binding"/>
    <property type="evidence" value="ECO:0007669"/>
    <property type="project" value="UniProtKB-KW"/>
</dbReference>
<dbReference type="InterPro" id="IPR034291">
    <property type="entry name" value="TMP_synthase"/>
</dbReference>
<evidence type="ECO:0000256" key="9">
    <source>
        <dbReference type="ARBA" id="ARBA00047851"/>
    </source>
</evidence>
<keyword evidence="7" id="KW-0784">Thiamine biosynthesis</keyword>
<dbReference type="FunFam" id="3.20.20.70:FF:000096">
    <property type="entry name" value="Thiamine-phosphate synthase"/>
    <property type="match status" value="1"/>
</dbReference>
<evidence type="ECO:0000256" key="2">
    <source>
        <dbReference type="ARBA" id="ARBA00005165"/>
    </source>
</evidence>
<dbReference type="HAMAP" id="MF_00097">
    <property type="entry name" value="TMP_synthase"/>
    <property type="match status" value="1"/>
</dbReference>
<accession>A0A644YSF3</accession>
<dbReference type="GO" id="GO:0009229">
    <property type="term" value="P:thiamine diphosphate biosynthetic process"/>
    <property type="evidence" value="ECO:0007669"/>
    <property type="project" value="UniProtKB-UniPathway"/>
</dbReference>
<reference evidence="12" key="1">
    <citation type="submission" date="2019-08" db="EMBL/GenBank/DDBJ databases">
        <authorList>
            <person name="Kucharzyk K."/>
            <person name="Murdoch R.W."/>
            <person name="Higgins S."/>
            <person name="Loffler F."/>
        </authorList>
    </citation>
    <scope>NUCLEOTIDE SEQUENCE</scope>
</reference>
<evidence type="ECO:0000256" key="3">
    <source>
        <dbReference type="ARBA" id="ARBA00012830"/>
    </source>
</evidence>
<evidence type="ECO:0000256" key="7">
    <source>
        <dbReference type="ARBA" id="ARBA00022977"/>
    </source>
</evidence>
<gene>
    <name evidence="12" type="primary">thiE_21</name>
    <name evidence="12" type="ORF">SDC9_78025</name>
</gene>
<dbReference type="NCBIfam" id="TIGR00693">
    <property type="entry name" value="thiE"/>
    <property type="match status" value="1"/>
</dbReference>
<evidence type="ECO:0000259" key="11">
    <source>
        <dbReference type="Pfam" id="PF02581"/>
    </source>
</evidence>
<organism evidence="12">
    <name type="scientific">bioreactor metagenome</name>
    <dbReference type="NCBI Taxonomy" id="1076179"/>
    <lineage>
        <taxon>unclassified sequences</taxon>
        <taxon>metagenomes</taxon>
        <taxon>ecological metagenomes</taxon>
    </lineage>
</organism>
<protein>
    <recommendedName>
        <fullName evidence="3">thiamine phosphate synthase</fullName>
        <ecNumber evidence="3">2.5.1.3</ecNumber>
    </recommendedName>
</protein>
<dbReference type="GO" id="GO:0009228">
    <property type="term" value="P:thiamine biosynthetic process"/>
    <property type="evidence" value="ECO:0007669"/>
    <property type="project" value="UniProtKB-KW"/>
</dbReference>
<evidence type="ECO:0000313" key="12">
    <source>
        <dbReference type="EMBL" id="MPM31470.1"/>
    </source>
</evidence>
<dbReference type="SUPFAM" id="SSF51391">
    <property type="entry name" value="Thiamin phosphate synthase"/>
    <property type="match status" value="1"/>
</dbReference>
<dbReference type="InterPro" id="IPR013785">
    <property type="entry name" value="Aldolase_TIM"/>
</dbReference>
<evidence type="ECO:0000256" key="8">
    <source>
        <dbReference type="ARBA" id="ARBA00047334"/>
    </source>
</evidence>
<comment type="cofactor">
    <cofactor evidence="1">
        <name>Mg(2+)</name>
        <dbReference type="ChEBI" id="CHEBI:18420"/>
    </cofactor>
</comment>
<evidence type="ECO:0000256" key="5">
    <source>
        <dbReference type="ARBA" id="ARBA00022723"/>
    </source>
</evidence>
<evidence type="ECO:0000256" key="10">
    <source>
        <dbReference type="ARBA" id="ARBA00047883"/>
    </source>
</evidence>
<sequence>MELKRDCFRLYAVTDRAWLNGKDLEAQVADAIAGGAGIVQLREKALDDEAFLAEARWFVPLCKKLGAVSIINDSVEIALASGADGVHVGQEDMAAVKARAALGPGKIVGVSVHNAAEALAAQAAGADYLGVGAAFSSHTKAEAKPLSKEMIRAVTAAVSIPVVAIGGIKADNISQLSGCGLSGVAVVSALFAQDDVKAAARQMLALSEQIAR</sequence>
<comment type="caution">
    <text evidence="12">The sequence shown here is derived from an EMBL/GenBank/DDBJ whole genome shotgun (WGS) entry which is preliminary data.</text>
</comment>
<evidence type="ECO:0000256" key="6">
    <source>
        <dbReference type="ARBA" id="ARBA00022842"/>
    </source>
</evidence>
<dbReference type="InterPro" id="IPR036206">
    <property type="entry name" value="ThiamineP_synth_sf"/>
</dbReference>
<dbReference type="EMBL" id="VSSQ01006082">
    <property type="protein sequence ID" value="MPM31470.1"/>
    <property type="molecule type" value="Genomic_DNA"/>
</dbReference>
<dbReference type="Gene3D" id="3.20.20.70">
    <property type="entry name" value="Aldolase class I"/>
    <property type="match status" value="1"/>
</dbReference>
<dbReference type="CDD" id="cd00564">
    <property type="entry name" value="TMP_TenI"/>
    <property type="match status" value="1"/>
</dbReference>
<keyword evidence="5" id="KW-0479">Metal-binding</keyword>
<keyword evidence="4 12" id="KW-0808">Transferase</keyword>
<feature type="domain" description="Thiamine phosphate synthase/TenI" evidence="11">
    <location>
        <begin position="10"/>
        <end position="190"/>
    </location>
</feature>
<comment type="catalytic activity">
    <reaction evidence="9">
        <text>2-(2-carboxy-4-methylthiazol-5-yl)ethyl phosphate + 4-amino-2-methyl-5-(diphosphooxymethyl)pyrimidine + 2 H(+) = thiamine phosphate + CO2 + diphosphate</text>
        <dbReference type="Rhea" id="RHEA:47848"/>
        <dbReference type="ChEBI" id="CHEBI:15378"/>
        <dbReference type="ChEBI" id="CHEBI:16526"/>
        <dbReference type="ChEBI" id="CHEBI:33019"/>
        <dbReference type="ChEBI" id="CHEBI:37575"/>
        <dbReference type="ChEBI" id="CHEBI:57841"/>
        <dbReference type="ChEBI" id="CHEBI:62890"/>
        <dbReference type="EC" id="2.5.1.3"/>
    </reaction>
</comment>
<proteinExistence type="inferred from homology"/>
<dbReference type="UniPathway" id="UPA00060">
    <property type="reaction ID" value="UER00141"/>
</dbReference>
<dbReference type="Pfam" id="PF02581">
    <property type="entry name" value="TMP-TENI"/>
    <property type="match status" value="1"/>
</dbReference>